<feature type="chain" id="PRO_5025619729" description="Major facilitator superfamily (MFS) profile domain-containing protein" evidence="1">
    <location>
        <begin position="22"/>
        <end position="88"/>
    </location>
</feature>
<keyword evidence="3" id="KW-1185">Reference proteome</keyword>
<evidence type="ECO:0000313" key="2">
    <source>
        <dbReference type="EMBL" id="KAF2455172.1"/>
    </source>
</evidence>
<keyword evidence="1" id="KW-0732">Signal</keyword>
<dbReference type="AlphaFoldDB" id="A0A6A6NUR0"/>
<gene>
    <name evidence="2" type="ORF">BDY21DRAFT_351455</name>
</gene>
<reference evidence="2" key="1">
    <citation type="journal article" date="2020" name="Stud. Mycol.">
        <title>101 Dothideomycetes genomes: a test case for predicting lifestyles and emergence of pathogens.</title>
        <authorList>
            <person name="Haridas S."/>
            <person name="Albert R."/>
            <person name="Binder M."/>
            <person name="Bloem J."/>
            <person name="Labutti K."/>
            <person name="Salamov A."/>
            <person name="Andreopoulos B."/>
            <person name="Baker S."/>
            <person name="Barry K."/>
            <person name="Bills G."/>
            <person name="Bluhm B."/>
            <person name="Cannon C."/>
            <person name="Castanera R."/>
            <person name="Culley D."/>
            <person name="Daum C."/>
            <person name="Ezra D."/>
            <person name="Gonzalez J."/>
            <person name="Henrissat B."/>
            <person name="Kuo A."/>
            <person name="Liang C."/>
            <person name="Lipzen A."/>
            <person name="Lutzoni F."/>
            <person name="Magnuson J."/>
            <person name="Mondo S."/>
            <person name="Nolan M."/>
            <person name="Ohm R."/>
            <person name="Pangilinan J."/>
            <person name="Park H.-J."/>
            <person name="Ramirez L."/>
            <person name="Alfaro M."/>
            <person name="Sun H."/>
            <person name="Tritt A."/>
            <person name="Yoshinaga Y."/>
            <person name="Zwiers L.-H."/>
            <person name="Turgeon B."/>
            <person name="Goodwin S."/>
            <person name="Spatafora J."/>
            <person name="Crous P."/>
            <person name="Grigoriev I."/>
        </authorList>
    </citation>
    <scope>NUCLEOTIDE SEQUENCE</scope>
    <source>
        <strain evidence="2">ATCC 16933</strain>
    </source>
</reference>
<feature type="signal peptide" evidence="1">
    <location>
        <begin position="1"/>
        <end position="21"/>
    </location>
</feature>
<sequence>MSWWLGKWRFGFVLGWGAMVAVDLEMPVFTETLEGREVEGKSQGPFLRLYFPPALTCSTSAAPGRGCARRLPSASPRAVLDCILLHHL</sequence>
<accession>A0A6A6NUR0</accession>
<organism evidence="2 3">
    <name type="scientific">Lineolata rhizophorae</name>
    <dbReference type="NCBI Taxonomy" id="578093"/>
    <lineage>
        <taxon>Eukaryota</taxon>
        <taxon>Fungi</taxon>
        <taxon>Dikarya</taxon>
        <taxon>Ascomycota</taxon>
        <taxon>Pezizomycotina</taxon>
        <taxon>Dothideomycetes</taxon>
        <taxon>Dothideomycetes incertae sedis</taxon>
        <taxon>Lineolatales</taxon>
        <taxon>Lineolataceae</taxon>
        <taxon>Lineolata</taxon>
    </lineage>
</organism>
<name>A0A6A6NUR0_9PEZI</name>
<evidence type="ECO:0008006" key="4">
    <source>
        <dbReference type="Google" id="ProtNLM"/>
    </source>
</evidence>
<proteinExistence type="predicted"/>
<evidence type="ECO:0000256" key="1">
    <source>
        <dbReference type="SAM" id="SignalP"/>
    </source>
</evidence>
<dbReference type="EMBL" id="MU001688">
    <property type="protein sequence ID" value="KAF2455172.1"/>
    <property type="molecule type" value="Genomic_DNA"/>
</dbReference>
<evidence type="ECO:0000313" key="3">
    <source>
        <dbReference type="Proteomes" id="UP000799766"/>
    </source>
</evidence>
<dbReference type="Proteomes" id="UP000799766">
    <property type="component" value="Unassembled WGS sequence"/>
</dbReference>
<protein>
    <recommendedName>
        <fullName evidence="4">Major facilitator superfamily (MFS) profile domain-containing protein</fullName>
    </recommendedName>
</protein>